<accession>A0ABN1GGR5</accession>
<organism evidence="1 2">
    <name type="scientific">Streptomyces crystallinus</name>
    <dbReference type="NCBI Taxonomy" id="68191"/>
    <lineage>
        <taxon>Bacteria</taxon>
        <taxon>Bacillati</taxon>
        <taxon>Actinomycetota</taxon>
        <taxon>Actinomycetes</taxon>
        <taxon>Kitasatosporales</taxon>
        <taxon>Streptomycetaceae</taxon>
        <taxon>Streptomyces</taxon>
    </lineage>
</organism>
<keyword evidence="2" id="KW-1185">Reference proteome</keyword>
<protein>
    <submittedName>
        <fullName evidence="1">Uncharacterized protein</fullName>
    </submittedName>
</protein>
<dbReference type="EMBL" id="BAAACA010000034">
    <property type="protein sequence ID" value="GAA0611171.1"/>
    <property type="molecule type" value="Genomic_DNA"/>
</dbReference>
<proteinExistence type="predicted"/>
<gene>
    <name evidence="1" type="ORF">GCM10010394_46210</name>
</gene>
<name>A0ABN1GGR5_9ACTN</name>
<dbReference type="Proteomes" id="UP001500668">
    <property type="component" value="Unassembled WGS sequence"/>
</dbReference>
<evidence type="ECO:0000313" key="2">
    <source>
        <dbReference type="Proteomes" id="UP001500668"/>
    </source>
</evidence>
<evidence type="ECO:0000313" key="1">
    <source>
        <dbReference type="EMBL" id="GAA0611171.1"/>
    </source>
</evidence>
<comment type="caution">
    <text evidence="1">The sequence shown here is derived from an EMBL/GenBank/DDBJ whole genome shotgun (WGS) entry which is preliminary data.</text>
</comment>
<reference evidence="1 2" key="1">
    <citation type="journal article" date="2019" name="Int. J. Syst. Evol. Microbiol.">
        <title>The Global Catalogue of Microorganisms (GCM) 10K type strain sequencing project: providing services to taxonomists for standard genome sequencing and annotation.</title>
        <authorList>
            <consortium name="The Broad Institute Genomics Platform"/>
            <consortium name="The Broad Institute Genome Sequencing Center for Infectious Disease"/>
            <person name="Wu L."/>
            <person name="Ma J."/>
        </authorList>
    </citation>
    <scope>NUCLEOTIDE SEQUENCE [LARGE SCALE GENOMIC DNA]</scope>
    <source>
        <strain evidence="1 2">JCM 5067</strain>
    </source>
</reference>
<sequence>MVRPAWTAAASWIHAQRIGHLVLLRAHTQTPARWAQLTHLQRRTGIHLTLLWHDTLERLNDRAQAWQEASWALISEQEAAQQRLHRCGQRPALDQHGQNPADTKPAAHPVGWLQQVGHPLHAGLLAAQLACGQPTPQQLARVCLTDLAPDATALALPHPGRYRSPDRTWHPIPVWACPALIAARAWQHHTGHPYSSRRLFQHTNFHHHNQLYDLAAAAGIHPAITRLNGDPAWPTPQRKTSWLTATW</sequence>